<keyword evidence="2" id="KW-1185">Reference proteome</keyword>
<evidence type="ECO:0000313" key="2">
    <source>
        <dbReference type="Proteomes" id="UP000798662"/>
    </source>
</evidence>
<proteinExistence type="predicted"/>
<dbReference type="Proteomes" id="UP000798662">
    <property type="component" value="Chromosome 2"/>
</dbReference>
<gene>
    <name evidence="1" type="ORF">I4F81_007598</name>
</gene>
<name>A0ACC3C5C2_PYRYE</name>
<protein>
    <submittedName>
        <fullName evidence="1">Uncharacterized protein</fullName>
    </submittedName>
</protein>
<dbReference type="EMBL" id="CM020619">
    <property type="protein sequence ID" value="KAK1865063.1"/>
    <property type="molecule type" value="Genomic_DNA"/>
</dbReference>
<comment type="caution">
    <text evidence="1">The sequence shown here is derived from an EMBL/GenBank/DDBJ whole genome shotgun (WGS) entry which is preliminary data.</text>
</comment>
<sequence length="837" mass="89108">MAPARWVATLGVAPPPAFVPSLPLGAGPLRPPAAAAAVVPAQRAAGRVDGGGRRPPRRRGAAVPAAAPLTRGCPASASPSPSQRHHRRHRHHPHVVVASSAAASASPPSGGGGGGAPGPTPPPPPPPARRRWWAWRPGASAATAGGGAPDPVVRAATRRAAAVRVMADAAALSETAAARVAADAAATVNAAASAEAGGRRRGGHATAVDSNAVAAAAATGAAAAGGSTVAAAGRRRVADGNGDAAATGSSGSGRLADVMESGWNRRGGYSALWRSVEIWWFFLRLGIGELRLRRVTDEAVKGVRRRVLAARLKRGLLALGPTFIKLGQLLSTRIDVLPREYIEELVDLQDRVPGFSAADAIATVERELGQPLALLFDTFEEVPLAAASLGQVHRATLDGEALAVKVQRAGLRELFDVDLKNLRALAGLLDRIDPKTDGAQRNWLGIFEESAVLLYEEIDYTHEAANAERMRENFAGTPWVRIPSVLWERTSEAVLTMEFVQGVKINDYAAMEAMGVDRTLVARRAAQSFLTQLLRHGFFHDDCHPGNLHVDANGGLIYYDFGMCSSISPSVRQGFINTVFAIYEGTPQDFCDGLAAMGILRPTADRLSVEKIGRYFISAFRSSMSAGNVRKSADEKRAELTTRLTAIGDELLAVGEDQPFVFPPVFTFVFRAFTTLEGVGKGLDPKYDLTLISAPYLRELVDLKDGSAALTVVKSGLKAVGWRPVDLAQTITAPRKVAYVERTLRRMEEGELRLRVRVLESERAFQRMRVVEGNMAVALVAATLCQLAVIYTTSSGGYVLRARALWVAAAFAAARLAAGLLKLRALDARMSRYTRKR</sequence>
<evidence type="ECO:0000313" key="1">
    <source>
        <dbReference type="EMBL" id="KAK1865063.1"/>
    </source>
</evidence>
<accession>A0ACC3C5C2</accession>
<organism evidence="1 2">
    <name type="scientific">Pyropia yezoensis</name>
    <name type="common">Susabi-nori</name>
    <name type="synonym">Porphyra yezoensis</name>
    <dbReference type="NCBI Taxonomy" id="2788"/>
    <lineage>
        <taxon>Eukaryota</taxon>
        <taxon>Rhodophyta</taxon>
        <taxon>Bangiophyceae</taxon>
        <taxon>Bangiales</taxon>
        <taxon>Bangiaceae</taxon>
        <taxon>Pyropia</taxon>
    </lineage>
</organism>
<reference evidence="1" key="1">
    <citation type="submission" date="2019-11" db="EMBL/GenBank/DDBJ databases">
        <title>Nori genome reveals adaptations in red seaweeds to the harsh intertidal environment.</title>
        <authorList>
            <person name="Wang D."/>
            <person name="Mao Y."/>
        </authorList>
    </citation>
    <scope>NUCLEOTIDE SEQUENCE</scope>
    <source>
        <tissue evidence="1">Gametophyte</tissue>
    </source>
</reference>